<dbReference type="InterPro" id="IPR008984">
    <property type="entry name" value="SMAD_FHA_dom_sf"/>
</dbReference>
<feature type="compositionally biased region" description="Polar residues" evidence="14">
    <location>
        <begin position="1369"/>
        <end position="1395"/>
    </location>
</feature>
<feature type="region of interest" description="Disordered" evidence="14">
    <location>
        <begin position="718"/>
        <end position="1021"/>
    </location>
</feature>
<keyword evidence="9" id="KW-0007">Acetylation</keyword>
<feature type="compositionally biased region" description="Basic and acidic residues" evidence="14">
    <location>
        <begin position="1712"/>
        <end position="1735"/>
    </location>
</feature>
<feature type="compositionally biased region" description="Polar residues" evidence="14">
    <location>
        <begin position="1533"/>
        <end position="1546"/>
    </location>
</feature>
<evidence type="ECO:0000256" key="1">
    <source>
        <dbReference type="ARBA" id="ARBA00004123"/>
    </source>
</evidence>
<feature type="compositionally biased region" description="Polar residues" evidence="14">
    <location>
        <begin position="1230"/>
        <end position="1249"/>
    </location>
</feature>
<dbReference type="InterPro" id="IPR036420">
    <property type="entry name" value="BRCT_dom_sf"/>
</dbReference>
<feature type="compositionally biased region" description="Basic and acidic residues" evidence="14">
    <location>
        <begin position="1598"/>
        <end position="1611"/>
    </location>
</feature>
<feature type="compositionally biased region" description="Polar residues" evidence="14">
    <location>
        <begin position="1564"/>
        <end position="1582"/>
    </location>
</feature>
<evidence type="ECO:0000256" key="14">
    <source>
        <dbReference type="SAM" id="MobiDB-lite"/>
    </source>
</evidence>
<evidence type="ECO:0000256" key="3">
    <source>
        <dbReference type="ARBA" id="ARBA00015014"/>
    </source>
</evidence>
<feature type="region of interest" description="Disordered" evidence="14">
    <location>
        <begin position="225"/>
        <end position="246"/>
    </location>
</feature>
<dbReference type="EMBL" id="JARKHS020001968">
    <property type="protein sequence ID" value="KAK8787250.1"/>
    <property type="molecule type" value="Genomic_DNA"/>
</dbReference>
<feature type="compositionally biased region" description="Acidic residues" evidence="14">
    <location>
        <begin position="1694"/>
        <end position="1710"/>
    </location>
</feature>
<feature type="domain" description="FHA" evidence="15">
    <location>
        <begin position="52"/>
        <end position="101"/>
    </location>
</feature>
<feature type="region of interest" description="Disordered" evidence="14">
    <location>
        <begin position="482"/>
        <end position="506"/>
    </location>
</feature>
<gene>
    <name evidence="17" type="ORF">V5799_022972</name>
</gene>
<evidence type="ECO:0000313" key="17">
    <source>
        <dbReference type="EMBL" id="KAK8787250.1"/>
    </source>
</evidence>
<evidence type="ECO:0000259" key="15">
    <source>
        <dbReference type="PROSITE" id="PS50006"/>
    </source>
</evidence>
<evidence type="ECO:0000256" key="10">
    <source>
        <dbReference type="ARBA" id="ARBA00023242"/>
    </source>
</evidence>
<dbReference type="SUPFAM" id="SSF49879">
    <property type="entry name" value="SMAD/FHA domain"/>
    <property type="match status" value="1"/>
</dbReference>
<dbReference type="Gene3D" id="2.60.200.20">
    <property type="match status" value="1"/>
</dbReference>
<feature type="compositionally biased region" description="Basic residues" evidence="14">
    <location>
        <begin position="1447"/>
        <end position="1461"/>
    </location>
</feature>
<feature type="compositionally biased region" description="Basic and acidic residues" evidence="14">
    <location>
        <begin position="918"/>
        <end position="937"/>
    </location>
</feature>
<dbReference type="CDD" id="cd18432">
    <property type="entry name" value="BRCT_PAXIP1_rpt6_like"/>
    <property type="match status" value="1"/>
</dbReference>
<evidence type="ECO:0000259" key="16">
    <source>
        <dbReference type="PROSITE" id="PS50172"/>
    </source>
</evidence>
<evidence type="ECO:0000256" key="5">
    <source>
        <dbReference type="ARBA" id="ARBA00022499"/>
    </source>
</evidence>
<dbReference type="InterPro" id="IPR051579">
    <property type="entry name" value="DDR_Transcriptional_Reg"/>
</dbReference>
<keyword evidence="8" id="KW-0832">Ubl conjugation</keyword>
<feature type="compositionally biased region" description="Basic and acidic residues" evidence="14">
    <location>
        <begin position="1218"/>
        <end position="1228"/>
    </location>
</feature>
<dbReference type="SMART" id="SM00240">
    <property type="entry name" value="FHA"/>
    <property type="match status" value="1"/>
</dbReference>
<dbReference type="Gene3D" id="3.40.50.10190">
    <property type="entry name" value="BRCT domain"/>
    <property type="match status" value="2"/>
</dbReference>
<dbReference type="GO" id="GO:0006974">
    <property type="term" value="P:DNA damage response"/>
    <property type="evidence" value="ECO:0007669"/>
    <property type="project" value="UniProtKB-KW"/>
</dbReference>
<dbReference type="PROSITE" id="PS50172">
    <property type="entry name" value="BRCT"/>
    <property type="match status" value="1"/>
</dbReference>
<dbReference type="Pfam" id="PF16589">
    <property type="entry name" value="BRCT_2"/>
    <property type="match status" value="1"/>
</dbReference>
<feature type="compositionally biased region" description="Polar residues" evidence="14">
    <location>
        <begin position="1337"/>
        <end position="1354"/>
    </location>
</feature>
<feature type="compositionally biased region" description="Polar residues" evidence="14">
    <location>
        <begin position="772"/>
        <end position="791"/>
    </location>
</feature>
<feature type="compositionally biased region" description="Basic and acidic residues" evidence="14">
    <location>
        <begin position="962"/>
        <end position="991"/>
    </location>
</feature>
<evidence type="ECO:0000256" key="8">
    <source>
        <dbReference type="ARBA" id="ARBA00022843"/>
    </source>
</evidence>
<feature type="compositionally biased region" description="Basic and acidic residues" evidence="14">
    <location>
        <begin position="1499"/>
        <end position="1511"/>
    </location>
</feature>
<proteinExistence type="predicted"/>
<evidence type="ECO:0000256" key="7">
    <source>
        <dbReference type="ARBA" id="ARBA00022763"/>
    </source>
</evidence>
<dbReference type="InterPro" id="IPR001357">
    <property type="entry name" value="BRCT_dom"/>
</dbReference>
<keyword evidence="18" id="KW-1185">Reference proteome</keyword>
<feature type="compositionally biased region" description="Polar residues" evidence="14">
    <location>
        <begin position="1515"/>
        <end position="1526"/>
    </location>
</feature>
<evidence type="ECO:0000313" key="18">
    <source>
        <dbReference type="Proteomes" id="UP001321473"/>
    </source>
</evidence>
<evidence type="ECO:0000256" key="6">
    <source>
        <dbReference type="ARBA" id="ARBA00022737"/>
    </source>
</evidence>
<evidence type="ECO:0000256" key="12">
    <source>
        <dbReference type="ARBA" id="ARBA00023858"/>
    </source>
</evidence>
<sequence>MDGYELEMTQVIHAPEESEDEDDDREVRAVLKVQLEDTPPKFQTFNLKPGANIVGRSHSCDLMIDIPGVSKQHALIELSKSDIIITDLGSRNGVKIGKRTLQPHVRYNLDYNKEFSVAGLKARILRDEQNGAGGDADSDTCSESLLTAVEVAQDQAGAEVQAAAPETSTVACDNTERTGNVASELGPNMRSAVNKATTDASACNSATQSSGSFTLPEMPNLDFTQTDSSGETEPCGGDGKAATSSGNAEAAVLEMSIGGGSNAVVTSDKDAFLCAPTQGFPDTTQESRPGDASALGGANATVQPYTDYTECSEAPHSRRDEVASVEVAEADRLNAPTQGFDDTAAAQPPTDGTEYPVAQFSAHDEMTEAAADEVDRLNAPTQGFADDAIALLDDTDKESHLNAATQPYSDDTEYSKAPHSSHGEIANAEVDEIDRLNAPTQGFSDDTADGLTAAILAPAACASLDEQEKLNAVTQSIDDHSLGEAGTEDISCAPTQPGDRPRRLLSGPSDLSFVLCEASQPCRDDEEDDEYCPPTQKDTSPALKVHALLKHGKEKHQASVHGGDDNDETPPLSPKTTVDETPPPSPGFVAESDPEDNSASMVTAPHSLSALDLTGTTLYEDCPTPDNSIGSPVIGMFGRVSAKRRRSGMSLRKKPFCDIAAEQASLEAVAEAEYQQESVPSKASKKLDYPEQAQVGDGGSSTAASTGISTVPCLKEAEEASKPPADNTGVSLPSPAKGRSSTASVSPSEKDDDALYLHMSEIEGLDVPATEQEGNSGPCQRSATLEESTNAAEGRTESDKVVGTTVSPAIEKTPEQPCSREEVPEKDEPSEVSSDIEEESKTASRRKGKNKQTSKTSRTRKKASKSDVGDSTAEATGAPARRSSGRQNAGSRMKSLLSLEKRTSASGNFREGGLSQEVSDKQDALHDVAENAQDKVAKRGLRRGQKGKGATEEQQEVASPASHREPSPDASSHEKDVEEHSLQEGEAKCDQRSPVADQDEEHMIKEVPAVASEDKHVEDRVEIPSSPVLECKLDCTNATVGTGFSEPFTPFSQIMKDCLAASEDSKTEQVEDQRHTTTDTKAMDQDKATSSPVHLEQEPVAERRRQALRSTANANNGPVTRKRKEPAAKTSFTRRKATRRNVQEISLQIAEVLAEDTPREVEESEAAQQRSTRAAKRGRLSRNKTTKKAASELEVLSTIPETEQPESGSEADSLSAHPLEHIDEKVSEAPETSLTSQEDRSVSQPSSSKTSRRGVKKTKVAQAGADTAAGNAEQGEQKGGTASQPGRRGTRTRSTRQGSESQNESTLDVSLKSDLESIQSLSPGTSRRGRRGEKLSQEQNSNAHINDAKASSQPEPEAVRDIPRRGRGTRQSQSENISADGTVVESTSANSCTETESQDSKTSRRRGRKAPASSQEKRGEVVISTGGNVSEESCVEHQLEETAGSRQGRKRTRLPPKKRGRPVVDTAAESPLESDNAEADEVETLPQSGRTSTRLSQRQRGEESSKEDVDVVKGSPNTPEPQTTRSSQRKRSASLSQENKALSEQTAAAGPAKRSLKTEPVSPAETNLQPSSASTQQGQSQETGRRGRKNVAKVPSKSKQETVESELEHSPKVSNEPPKARPGRRQASEMPAPAQAPVTRKRDARRIGKQGGAPSAWAASTVETLEETSFLCSPPKVSRKKRHVASISFGESREESDDDETTANEEETLEEMQIKLEPKSRRKAPVKEPAVKQEVVEGPPTKRGKRKGSLPEVVPMKPRRSISQEGEDAGASSTGTPKTLKRKPKVLFTGIDCTDEEEQVVRDLGGVVATAVSACTHLVTDKFRRTVKSLCCIGRGTPIIDVSWIRKCRESKAFVDHAAFLLRDKKAEKSLNFSLSETLAQAAAHGGVLRGWNIHATARVQPPPRDMKEIVTCAGGKYLDAMPTRSTTSGNTIIVSCKDDAKACARAKNNGVPIVSAEFVLSGLLQYKVDVDTHRLD</sequence>
<feature type="region of interest" description="Disordered" evidence="14">
    <location>
        <begin position="280"/>
        <end position="301"/>
    </location>
</feature>
<feature type="region of interest" description="Disordered" evidence="14">
    <location>
        <begin position="551"/>
        <end position="601"/>
    </location>
</feature>
<feature type="region of interest" description="Disordered" evidence="14">
    <location>
        <begin position="676"/>
        <end position="706"/>
    </location>
</feature>
<feature type="compositionally biased region" description="Polar residues" evidence="14">
    <location>
        <begin position="1485"/>
        <end position="1498"/>
    </location>
</feature>
<feature type="compositionally biased region" description="Basic residues" evidence="14">
    <location>
        <begin position="1173"/>
        <end position="1187"/>
    </location>
</feature>
<evidence type="ECO:0000256" key="11">
    <source>
        <dbReference type="ARBA" id="ARBA00023306"/>
    </source>
</evidence>
<keyword evidence="6" id="KW-0677">Repeat</keyword>
<keyword evidence="5" id="KW-1017">Isopeptide bond</keyword>
<dbReference type="PROSITE" id="PS50006">
    <property type="entry name" value="FHA_DOMAIN"/>
    <property type="match status" value="1"/>
</dbReference>
<dbReference type="Proteomes" id="UP001321473">
    <property type="component" value="Unassembled WGS sequence"/>
</dbReference>
<feature type="compositionally biased region" description="Basic residues" evidence="14">
    <location>
        <begin position="1250"/>
        <end position="1259"/>
    </location>
</feature>
<keyword evidence="4" id="KW-0158">Chromosome</keyword>
<dbReference type="GO" id="GO:0005634">
    <property type="term" value="C:nucleus"/>
    <property type="evidence" value="ECO:0007669"/>
    <property type="project" value="UniProtKB-SubCell"/>
</dbReference>
<feature type="compositionally biased region" description="Basic and acidic residues" evidence="14">
    <location>
        <begin position="1095"/>
        <end position="1105"/>
    </location>
</feature>
<feature type="compositionally biased region" description="Low complexity" evidence="14">
    <location>
        <begin position="1261"/>
        <end position="1272"/>
    </location>
</feature>
<reference evidence="17 18" key="1">
    <citation type="journal article" date="2023" name="Arcadia Sci">
        <title>De novo assembly of a long-read Amblyomma americanum tick genome.</title>
        <authorList>
            <person name="Chou S."/>
            <person name="Poskanzer K.E."/>
            <person name="Rollins M."/>
            <person name="Thuy-Boun P.S."/>
        </authorList>
    </citation>
    <scope>NUCLEOTIDE SEQUENCE [LARGE SCALE GENOMIC DNA]</scope>
    <source>
        <strain evidence="17">F_SG_1</strain>
        <tissue evidence="17">Salivary glands</tissue>
    </source>
</reference>
<dbReference type="Pfam" id="PF00498">
    <property type="entry name" value="FHA"/>
    <property type="match status" value="1"/>
</dbReference>
<feature type="compositionally biased region" description="Basic and acidic residues" evidence="14">
    <location>
        <begin position="812"/>
        <end position="829"/>
    </location>
</feature>
<feature type="compositionally biased region" description="Polar residues" evidence="14">
    <location>
        <begin position="1108"/>
        <end position="1118"/>
    </location>
</feature>
<feature type="compositionally biased region" description="Polar residues" evidence="14">
    <location>
        <begin position="1316"/>
        <end position="1325"/>
    </location>
</feature>
<dbReference type="CDD" id="cd17744">
    <property type="entry name" value="BRCT_MDC1_rpt1"/>
    <property type="match status" value="1"/>
</dbReference>
<feature type="compositionally biased region" description="Basic and acidic residues" evidence="14">
    <location>
        <begin position="1012"/>
        <end position="1021"/>
    </location>
</feature>
<keyword evidence="7" id="KW-0227">DNA damage</keyword>
<evidence type="ECO:0000256" key="13">
    <source>
        <dbReference type="ARBA" id="ARBA00030146"/>
    </source>
</evidence>
<comment type="caution">
    <text evidence="17">The sequence shown here is derived from an EMBL/GenBank/DDBJ whole genome shotgun (WGS) entry which is preliminary data.</text>
</comment>
<accession>A0AAQ4FJ87</accession>
<feature type="compositionally biased region" description="Basic and acidic residues" evidence="14">
    <location>
        <begin position="1063"/>
        <end position="1087"/>
    </location>
</feature>
<evidence type="ECO:0000256" key="4">
    <source>
        <dbReference type="ARBA" id="ARBA00022454"/>
    </source>
</evidence>
<dbReference type="PANTHER" id="PTHR23196">
    <property type="entry name" value="PAX TRANSCRIPTION ACTIVATION DOMAIN INTERACTING PROTEIN"/>
    <property type="match status" value="1"/>
</dbReference>
<keyword evidence="11" id="KW-0131">Cell cycle</keyword>
<dbReference type="PANTHER" id="PTHR23196:SF1">
    <property type="entry name" value="PAX-INTERACTING PROTEIN 1"/>
    <property type="match status" value="1"/>
</dbReference>
<protein>
    <recommendedName>
        <fullName evidence="3">Mediator of DNA damage checkpoint protein 1</fullName>
    </recommendedName>
    <alternativeName>
        <fullName evidence="13">PAX transactivation activation domain-interacting protein</fullName>
    </alternativeName>
    <alternativeName>
        <fullName evidence="12">PAX-interacting protein 1</fullName>
    </alternativeName>
</protein>
<evidence type="ECO:0000256" key="2">
    <source>
        <dbReference type="ARBA" id="ARBA00004286"/>
    </source>
</evidence>
<organism evidence="17 18">
    <name type="scientific">Amblyomma americanum</name>
    <name type="common">Lone star tick</name>
    <dbReference type="NCBI Taxonomy" id="6943"/>
    <lineage>
        <taxon>Eukaryota</taxon>
        <taxon>Metazoa</taxon>
        <taxon>Ecdysozoa</taxon>
        <taxon>Arthropoda</taxon>
        <taxon>Chelicerata</taxon>
        <taxon>Arachnida</taxon>
        <taxon>Acari</taxon>
        <taxon>Parasitiformes</taxon>
        <taxon>Ixodida</taxon>
        <taxon>Ixodoidea</taxon>
        <taxon>Ixodidae</taxon>
        <taxon>Amblyomminae</taxon>
        <taxon>Amblyomma</taxon>
    </lineage>
</organism>
<keyword evidence="10" id="KW-0539">Nucleus</keyword>
<dbReference type="SMART" id="SM00292">
    <property type="entry name" value="BRCT"/>
    <property type="match status" value="2"/>
</dbReference>
<dbReference type="SUPFAM" id="SSF52113">
    <property type="entry name" value="BRCT domain"/>
    <property type="match status" value="2"/>
</dbReference>
<feature type="domain" description="BRCT" evidence="16">
    <location>
        <begin position="1783"/>
        <end position="1862"/>
    </location>
</feature>
<feature type="compositionally biased region" description="Basic residues" evidence="14">
    <location>
        <begin position="843"/>
        <end position="863"/>
    </location>
</feature>
<dbReference type="InterPro" id="IPR000253">
    <property type="entry name" value="FHA_dom"/>
</dbReference>
<comment type="subcellular location">
    <subcellularLocation>
        <location evidence="2">Chromosome</location>
    </subcellularLocation>
    <subcellularLocation>
        <location evidence="1">Nucleus</location>
    </subcellularLocation>
</comment>
<name>A0AAQ4FJ87_AMBAM</name>
<feature type="region of interest" description="Disordered" evidence="14">
    <location>
        <begin position="1062"/>
        <end position="1781"/>
    </location>
</feature>
<feature type="compositionally biased region" description="Polar residues" evidence="14">
    <location>
        <begin position="1199"/>
        <end position="1212"/>
    </location>
</feature>
<dbReference type="Pfam" id="PF16770">
    <property type="entry name" value="RTT107_BRCT_5"/>
    <property type="match status" value="1"/>
</dbReference>
<dbReference type="GO" id="GO:0005694">
    <property type="term" value="C:chromosome"/>
    <property type="evidence" value="ECO:0007669"/>
    <property type="project" value="UniProtKB-SubCell"/>
</dbReference>
<evidence type="ECO:0000256" key="9">
    <source>
        <dbReference type="ARBA" id="ARBA00022990"/>
    </source>
</evidence>